<dbReference type="InterPro" id="IPR008391">
    <property type="entry name" value="AXE1_dom"/>
</dbReference>
<dbReference type="Proteomes" id="UP001214250">
    <property type="component" value="Chromosome 1"/>
</dbReference>
<organism evidence="2 3">
    <name type="scientific">Lentisphaera profundi</name>
    <dbReference type="NCBI Taxonomy" id="1658616"/>
    <lineage>
        <taxon>Bacteria</taxon>
        <taxon>Pseudomonadati</taxon>
        <taxon>Lentisphaerota</taxon>
        <taxon>Lentisphaeria</taxon>
        <taxon>Lentisphaerales</taxon>
        <taxon>Lentisphaeraceae</taxon>
        <taxon>Lentisphaera</taxon>
    </lineage>
</organism>
<dbReference type="SUPFAM" id="SSF53474">
    <property type="entry name" value="alpha/beta-Hydrolases"/>
    <property type="match status" value="1"/>
</dbReference>
<dbReference type="Gene3D" id="3.40.50.1820">
    <property type="entry name" value="alpha/beta hydrolase"/>
    <property type="match status" value="1"/>
</dbReference>
<reference evidence="2 3" key="1">
    <citation type="submission" date="2023-02" db="EMBL/GenBank/DDBJ databases">
        <title>Genome sequence of Lentisphaera profundi SAORIC-696.</title>
        <authorList>
            <person name="Kim e."/>
            <person name="Cho J.-C."/>
            <person name="Choi A."/>
            <person name="Kang I."/>
        </authorList>
    </citation>
    <scope>NUCLEOTIDE SEQUENCE [LARGE SCALE GENOMIC DNA]</scope>
    <source>
        <strain evidence="2 3">SAORIC-696</strain>
    </source>
</reference>
<evidence type="ECO:0000313" key="3">
    <source>
        <dbReference type="Proteomes" id="UP001214250"/>
    </source>
</evidence>
<evidence type="ECO:0000259" key="1">
    <source>
        <dbReference type="Pfam" id="PF05448"/>
    </source>
</evidence>
<evidence type="ECO:0000313" key="2">
    <source>
        <dbReference type="EMBL" id="WDE95354.1"/>
    </source>
</evidence>
<dbReference type="InterPro" id="IPR029058">
    <property type="entry name" value="AB_hydrolase_fold"/>
</dbReference>
<dbReference type="EMBL" id="CP117811">
    <property type="protein sequence ID" value="WDE95354.1"/>
    <property type="molecule type" value="Genomic_DNA"/>
</dbReference>
<gene>
    <name evidence="2" type="ORF">PQO03_06430</name>
</gene>
<dbReference type="RefSeq" id="WP_274148836.1">
    <property type="nucleotide sequence ID" value="NZ_CP117811.1"/>
</dbReference>
<proteinExistence type="predicted"/>
<protein>
    <submittedName>
        <fullName evidence="2">Acetylxylan esterase</fullName>
    </submittedName>
</protein>
<name>A0ABY7VPX3_9BACT</name>
<accession>A0ABY7VPX3</accession>
<feature type="domain" description="Acetyl xylan esterase" evidence="1">
    <location>
        <begin position="56"/>
        <end position="212"/>
    </location>
</feature>
<dbReference type="InterPro" id="IPR050261">
    <property type="entry name" value="FrsA_esterase"/>
</dbReference>
<keyword evidence="3" id="KW-1185">Reference proteome</keyword>
<dbReference type="Pfam" id="PF05448">
    <property type="entry name" value="AXE1"/>
    <property type="match status" value="1"/>
</dbReference>
<dbReference type="PANTHER" id="PTHR22946">
    <property type="entry name" value="DIENELACTONE HYDROLASE DOMAIN-CONTAINING PROTEIN-RELATED"/>
    <property type="match status" value="1"/>
</dbReference>
<sequence length="631" mass="69606">MTSFNRFSHGILVAILISFSHLAFCESLPWDLSQIHKNPQWQKTDLAPAAGMTALLYNSLSYTANDVQVFAYYSAPEGTPPEGGWPAVVCVHGGGGTAFPQWVKKWNEHGYAAISMDLEGHIPLNLTGKKGRQPTPNPGPSRIGVFHDFDKPIKEQWYYHAMAQIMIAHSLIRSFPEVNADKTGLTGISWGGNLTSSVMGVDTRFKFAIPGYGCGFLPASSGHQGRAISDGKHSDVVNTYYDGSAYFQNVNYPTLWVNGTNDFHFAMPAFQKSAQATKAPQTMRIELEMNHGHGPVWDTEECYVFADSIVKGQAGLIQFEAPQAEADQARVIVAAPAKLKSAQLLYTLDADNIWPDKKWLALPAKIEANSISATLPPGTFAFYFNARDSRGMMSSSFFLEHQVEGLRSVETSNTQLDFDQLFTQAISSQQGKKILLAENFENDLSPKIHTMVNVKDPSGIAGIQEWYDEKASGGKSLLISNSPNVQHSFMPSLNQWFRGEQSLKSGALNLSFDILVPQSAHMAIESRDYSVKPSINHLSINLMPSTISLGKKSIQYQANQWLHLELSIPVNQNQADIRLKVQEQNGETHELSSPATQVKSLSCLGLMLPGKNDSKIYIDNLVISHIQNESH</sequence>